<evidence type="ECO:0000313" key="3">
    <source>
        <dbReference type="EMBL" id="KKP57649.1"/>
    </source>
</evidence>
<reference evidence="3 4" key="1">
    <citation type="journal article" date="2015" name="Nature">
        <title>rRNA introns, odd ribosomes, and small enigmatic genomes across a large radiation of phyla.</title>
        <authorList>
            <person name="Brown C.T."/>
            <person name="Hug L.A."/>
            <person name="Thomas B.C."/>
            <person name="Sharon I."/>
            <person name="Castelle C.J."/>
            <person name="Singh A."/>
            <person name="Wilkins M.J."/>
            <person name="Williams K.H."/>
            <person name="Banfield J.F."/>
        </authorList>
    </citation>
    <scope>NUCLEOTIDE SEQUENCE [LARGE SCALE GENOMIC DNA]</scope>
</reference>
<dbReference type="InterPro" id="IPR055247">
    <property type="entry name" value="InsJ-like_HTH"/>
</dbReference>
<accession>A0A0G0ALE6</accession>
<sequence length="421" mass="47559">MNQQNSKIIQTLTAVKIGELTVTQAAIGLGVSRQTIYTWLAKIASENTSETGQNAIKRQPRNNWVSKNSLDPKFEIQILKLIKNQPQLKIVDLYNYVSHLLPQKISWHGFYNCLKRNNLLTQENRQAFINSQDDTTASFRQRMVEKVVIGKYPVTSVANEYGISRQSLYTWINRYKKEGSQALTIKKTAYKTGLDATAEDVQMVLDQIIYQPQLSYAQVWQKLKVANPNFSIGRHGIYNIYKKYNLSHQNDRLYYSQKFAPIVQEAPKTAQTIDSVSIPSLDQLSPQVLPAPPPVISEVITPEAHVSPPLSFKTRIFNFFKISIISASLSLSVVTILFNLSDALISARSGKEFVGLIFAVAALSFGMFFFMYSMKYYLTIAFVLLFSRKNLNVKESEISNVNSSSIVSKTGLIPDLSQIEL</sequence>
<organism evidence="3 4">
    <name type="scientific">Candidatus Gottesmanbacteria bacterium GW2011_GWA1_34_13</name>
    <dbReference type="NCBI Taxonomy" id="1618434"/>
    <lineage>
        <taxon>Bacteria</taxon>
        <taxon>Candidatus Gottesmaniibacteriota</taxon>
    </lineage>
</organism>
<dbReference type="EMBL" id="LBPN01000027">
    <property type="protein sequence ID" value="KKP57649.1"/>
    <property type="molecule type" value="Genomic_DNA"/>
</dbReference>
<dbReference type="Proteomes" id="UP000034176">
    <property type="component" value="Unassembled WGS sequence"/>
</dbReference>
<dbReference type="AlphaFoldDB" id="A0A0G0ALE6"/>
<feature type="non-terminal residue" evidence="3">
    <location>
        <position position="421"/>
    </location>
</feature>
<dbReference type="Gene3D" id="1.10.10.10">
    <property type="entry name" value="Winged helix-like DNA-binding domain superfamily/Winged helix DNA-binding domain"/>
    <property type="match status" value="1"/>
</dbReference>
<feature type="domain" description="Insertion element IS150 protein InsJ-like helix-turn-helix" evidence="2">
    <location>
        <begin position="139"/>
        <end position="183"/>
    </location>
</feature>
<gene>
    <name evidence="3" type="ORF">UR52_C0027G0001</name>
</gene>
<dbReference type="GO" id="GO:0043565">
    <property type="term" value="F:sequence-specific DNA binding"/>
    <property type="evidence" value="ECO:0007669"/>
    <property type="project" value="InterPro"/>
</dbReference>
<protein>
    <recommendedName>
        <fullName evidence="2">Insertion element IS150 protein InsJ-like helix-turn-helix domain-containing protein</fullName>
    </recommendedName>
</protein>
<dbReference type="Pfam" id="PF13518">
    <property type="entry name" value="HTH_28"/>
    <property type="match status" value="1"/>
</dbReference>
<feature type="transmembrane region" description="Helical" evidence="1">
    <location>
        <begin position="319"/>
        <end position="341"/>
    </location>
</feature>
<evidence type="ECO:0000313" key="4">
    <source>
        <dbReference type="Proteomes" id="UP000034176"/>
    </source>
</evidence>
<dbReference type="InterPro" id="IPR010921">
    <property type="entry name" value="Trp_repressor/repl_initiator"/>
</dbReference>
<dbReference type="InterPro" id="IPR036388">
    <property type="entry name" value="WH-like_DNA-bd_sf"/>
</dbReference>
<keyword evidence="1" id="KW-0472">Membrane</keyword>
<evidence type="ECO:0000256" key="1">
    <source>
        <dbReference type="SAM" id="Phobius"/>
    </source>
</evidence>
<name>A0A0G0ALE6_9BACT</name>
<feature type="transmembrane region" description="Helical" evidence="1">
    <location>
        <begin position="353"/>
        <end position="386"/>
    </location>
</feature>
<keyword evidence="1" id="KW-0812">Transmembrane</keyword>
<evidence type="ECO:0000259" key="2">
    <source>
        <dbReference type="Pfam" id="PF13518"/>
    </source>
</evidence>
<keyword evidence="1" id="KW-1133">Transmembrane helix</keyword>
<proteinExistence type="predicted"/>
<comment type="caution">
    <text evidence="3">The sequence shown here is derived from an EMBL/GenBank/DDBJ whole genome shotgun (WGS) entry which is preliminary data.</text>
</comment>
<dbReference type="SUPFAM" id="SSF48295">
    <property type="entry name" value="TrpR-like"/>
    <property type="match status" value="1"/>
</dbReference>